<feature type="region of interest" description="Disordered" evidence="6">
    <location>
        <begin position="552"/>
        <end position="580"/>
    </location>
</feature>
<dbReference type="GO" id="GO:0022857">
    <property type="term" value="F:transmembrane transporter activity"/>
    <property type="evidence" value="ECO:0007669"/>
    <property type="project" value="InterPro"/>
</dbReference>
<feature type="transmembrane region" description="Helical" evidence="7">
    <location>
        <begin position="415"/>
        <end position="435"/>
    </location>
</feature>
<gene>
    <name evidence="8" type="ORF">CYFA0S_04e01266g</name>
</gene>
<dbReference type="InterPro" id="IPR002293">
    <property type="entry name" value="AA/rel_permease1"/>
</dbReference>
<protein>
    <submittedName>
        <fullName evidence="8">CYFA0S04e01266g1_1</fullName>
    </submittedName>
</protein>
<feature type="transmembrane region" description="Helical" evidence="7">
    <location>
        <begin position="202"/>
        <end position="224"/>
    </location>
</feature>
<keyword evidence="2" id="KW-0813">Transport</keyword>
<feature type="transmembrane region" description="Helical" evidence="7">
    <location>
        <begin position="441"/>
        <end position="461"/>
    </location>
</feature>
<feature type="transmembrane region" description="Helical" evidence="7">
    <location>
        <begin position="482"/>
        <end position="504"/>
    </location>
</feature>
<dbReference type="Gene3D" id="1.20.1740.10">
    <property type="entry name" value="Amino acid/polyamine transporter I"/>
    <property type="match status" value="1"/>
</dbReference>
<dbReference type="EMBL" id="LK052889">
    <property type="protein sequence ID" value="CDR39994.1"/>
    <property type="molecule type" value="Genomic_DNA"/>
</dbReference>
<dbReference type="VEuPathDB" id="FungiDB:BON22_2318"/>
<evidence type="ECO:0000313" key="8">
    <source>
        <dbReference type="EMBL" id="CDR39994.1"/>
    </source>
</evidence>
<dbReference type="AlphaFoldDB" id="A0A061AS81"/>
<dbReference type="Pfam" id="PF13520">
    <property type="entry name" value="AA_permease_2"/>
    <property type="match status" value="1"/>
</dbReference>
<name>A0A061AS81_CYBFA</name>
<keyword evidence="5 7" id="KW-0472">Membrane</keyword>
<evidence type="ECO:0000256" key="1">
    <source>
        <dbReference type="ARBA" id="ARBA00004141"/>
    </source>
</evidence>
<dbReference type="GO" id="GO:0016020">
    <property type="term" value="C:membrane"/>
    <property type="evidence" value="ECO:0007669"/>
    <property type="project" value="UniProtKB-SubCell"/>
</dbReference>
<feature type="transmembrane region" description="Helical" evidence="7">
    <location>
        <begin position="360"/>
        <end position="382"/>
    </location>
</feature>
<feature type="transmembrane region" description="Helical" evidence="7">
    <location>
        <begin position="516"/>
        <end position="535"/>
    </location>
</feature>
<organism evidence="8">
    <name type="scientific">Cyberlindnera fabianii</name>
    <name type="common">Yeast</name>
    <name type="synonym">Hansenula fabianii</name>
    <dbReference type="NCBI Taxonomy" id="36022"/>
    <lineage>
        <taxon>Eukaryota</taxon>
        <taxon>Fungi</taxon>
        <taxon>Dikarya</taxon>
        <taxon>Ascomycota</taxon>
        <taxon>Saccharomycotina</taxon>
        <taxon>Saccharomycetes</taxon>
        <taxon>Phaffomycetales</taxon>
        <taxon>Phaffomycetaceae</taxon>
        <taxon>Cyberlindnera</taxon>
    </lineage>
</organism>
<feature type="transmembrane region" description="Helical" evidence="7">
    <location>
        <begin position="79"/>
        <end position="100"/>
    </location>
</feature>
<evidence type="ECO:0000256" key="6">
    <source>
        <dbReference type="SAM" id="MobiDB-lite"/>
    </source>
</evidence>
<evidence type="ECO:0000256" key="3">
    <source>
        <dbReference type="ARBA" id="ARBA00022692"/>
    </source>
</evidence>
<dbReference type="OrthoDB" id="4476201at2759"/>
<reference evidence="8" key="1">
    <citation type="journal article" date="2014" name="Genome Announc.">
        <title>Genome sequence of the yeast Cyberlindnera fabianii (Hansenula fabianii).</title>
        <authorList>
            <person name="Freel K.C."/>
            <person name="Sarilar V."/>
            <person name="Neuveglise C."/>
            <person name="Devillers H."/>
            <person name="Friedrich A."/>
            <person name="Schacherer J."/>
        </authorList>
    </citation>
    <scope>NUCLEOTIDE SEQUENCE</scope>
    <source>
        <strain evidence="8">YJS4271</strain>
    </source>
</reference>
<dbReference type="PANTHER" id="PTHR45649">
    <property type="entry name" value="AMINO-ACID PERMEASE BAT1"/>
    <property type="match status" value="1"/>
</dbReference>
<feature type="compositionally biased region" description="Basic and acidic residues" evidence="6">
    <location>
        <begin position="558"/>
        <end position="567"/>
    </location>
</feature>
<sequence>MASTGASPPLKSIFSNGLKSITSHALNTDLDAQKSQIRDVHSHIPIDTRVAVKQQHLDDDEILALAGYKHELKRHFGPFNMVGVAFSIMSVLPSIASVLGQCYSINGALWGWLIASCCIFCIGLCMSELASAIPTAGGLYYWTYHYSPDWLRVPLSFVVGNTNSIALTGALCSIDYGFAKEILSIVYIAKDGDFEITDPITYGVYVACIVSHVITACIASYGVAKLQSLSVVCNVSLVIFFVIVLLVGTKHKNNAEWVFANTQNLTDWPTGWAWVYNGFMPAIWTIGAFDSCVHMSEEAHNATKNVPIGILGSISATGSLGFIILIVCSFCINPDLNSVISTGSGQPMAQLIYDALGKRWTIAFMVLIAICQWLMGASTITATSRQIWAFSRDNGLPFSSIVKVVNSKLKVPIRAIIFGGILAVLLGLLCLIGPTAANALFTLYICGNYFAWQTPIILRLYRTWDKNPETRFKPGTFYLGDIMSPIVNIFTVLFTNFTIIMAMFPTSRTVDKETMNYTIVITGGTWLLSAAYYFLYAHKTYHGPRNTLNSADPADSIDGEKADHIDQVLESSEDEKFRSA</sequence>
<dbReference type="PhylomeDB" id="A0A061AS81"/>
<feature type="transmembrane region" description="Helical" evidence="7">
    <location>
        <begin position="231"/>
        <end position="251"/>
    </location>
</feature>
<evidence type="ECO:0000256" key="2">
    <source>
        <dbReference type="ARBA" id="ARBA00022448"/>
    </source>
</evidence>
<keyword evidence="4 7" id="KW-1133">Transmembrane helix</keyword>
<evidence type="ECO:0000256" key="4">
    <source>
        <dbReference type="ARBA" id="ARBA00022989"/>
    </source>
</evidence>
<accession>A0A061AS81</accession>
<evidence type="ECO:0000256" key="5">
    <source>
        <dbReference type="ARBA" id="ARBA00023136"/>
    </source>
</evidence>
<keyword evidence="3 7" id="KW-0812">Transmembrane</keyword>
<dbReference type="PIRSF" id="PIRSF006060">
    <property type="entry name" value="AA_transporter"/>
    <property type="match status" value="1"/>
</dbReference>
<comment type="subcellular location">
    <subcellularLocation>
        <location evidence="1">Membrane</location>
        <topology evidence="1">Multi-pass membrane protein</topology>
    </subcellularLocation>
</comment>
<feature type="transmembrane region" description="Helical" evidence="7">
    <location>
        <begin position="310"/>
        <end position="332"/>
    </location>
</feature>
<feature type="transmembrane region" description="Helical" evidence="7">
    <location>
        <begin position="112"/>
        <end position="142"/>
    </location>
</feature>
<dbReference type="PANTHER" id="PTHR45649:SF6">
    <property type="entry name" value="GABA-SPECIFIC PERMEASE"/>
    <property type="match status" value="1"/>
</dbReference>
<evidence type="ECO:0000256" key="7">
    <source>
        <dbReference type="SAM" id="Phobius"/>
    </source>
</evidence>
<proteinExistence type="predicted"/>
<feature type="transmembrane region" description="Helical" evidence="7">
    <location>
        <begin position="271"/>
        <end position="289"/>
    </location>
</feature>